<dbReference type="RefSeq" id="WP_187561381.1">
    <property type="nucleotide sequence ID" value="NZ_JACGWS010000003.1"/>
</dbReference>
<evidence type="ECO:0000313" key="2">
    <source>
        <dbReference type="Proteomes" id="UP000619238"/>
    </source>
</evidence>
<dbReference type="EMBL" id="JACGWS010000003">
    <property type="protein sequence ID" value="MBC8754340.1"/>
    <property type="molecule type" value="Genomic_DNA"/>
</dbReference>
<sequence length="957" mass="108289">MTQENHIVDAQLPLELDFKSLKAEGLAYIQKHSSTEWSNLNPSDPGVTILEQLCYAFTELGYCANFSMKDILTQKNGDLTMENQFYEPQNILTTSPITIEDYTKYIIDQIESVKNVIISPIPVNFPFMNGVYKVYLLIDPTYDDPTVTDSPTTETFYVLNSARNVGELFLMPQLLSPKTYTISGDLKLKSGYDINTMLTEMIQTINQYIFPDVTETGYDKLKAEGETTNEIFNGPTLQNGWIPSESIQPKKDTIQPFEITKLIQDIEGVQSISKIAFTYNEQPATSAICDENEILTFDFSTSFSSGKNTENLQISTQGKPLNATLNTSLIDELANMQQSSAQINEVAAVQVAPTLPTGKFRDITSYYSIQNTFPEAYAVGLNAVNDNTPDFQVAQSRQLKGYLSLFDQLLSNQFAQLANIDKLFSFKNAITGAPADLEHYNNIKTPQEKATPKYPAPFEVFSPTYFYQSLYTSVPNVEPLLRNNQIFNFGPISQSETALAHENWLQYQDDPYNSYMYGLLVFTEKDTVNLQRRNELLDHLLARHGESPLVIDTLIYGTVYSGDVLKDAIIIKSVYLQNLGILSYNRTKAYNSIGAKKLQNSAVQITPELLEELSKREIPQTASERADELQYISSHTAEEVENYLNVKSTKKELQNILTHTYKNNGVFNIALVNEKQKITKQDCLDYATLSLKLSLLLTLRPFYINFIQESVDPEAYLDENDEVPNPFPSDEVCSQIEVALWMIMERKGMISIETNLLLQSGSFEVLIQEGTSPFSYYRINTMINYADFITLSMQLDSMTTQDMQTYLHSINADYTLEGIDSSTVTDATFTAIENTMYAWTASVTWDNQNSLYITDSLFENTLLWIFPDFIKDFSTSTWQQRLSYFMECQLPIELQANPLYATVENMQTLIPLYVSWFNANIYNATTESYDTTLATSSAGSIITLLKELKTTPPESNA</sequence>
<comment type="caution">
    <text evidence="1">The sequence shown here is derived from an EMBL/GenBank/DDBJ whole genome shotgun (WGS) entry which is preliminary data.</text>
</comment>
<evidence type="ECO:0000313" key="1">
    <source>
        <dbReference type="EMBL" id="MBC8754340.1"/>
    </source>
</evidence>
<name>A0ABR7Q708_9FLAO</name>
<accession>A0ABR7Q708</accession>
<gene>
    <name evidence="1" type="ORF">H2O64_06635</name>
</gene>
<keyword evidence="2" id="KW-1185">Reference proteome</keyword>
<dbReference type="Proteomes" id="UP000619238">
    <property type="component" value="Unassembled WGS sequence"/>
</dbReference>
<organism evidence="1 2">
    <name type="scientific">Kordia aestuariivivens</name>
    <dbReference type="NCBI Taxonomy" id="2759037"/>
    <lineage>
        <taxon>Bacteria</taxon>
        <taxon>Pseudomonadati</taxon>
        <taxon>Bacteroidota</taxon>
        <taxon>Flavobacteriia</taxon>
        <taxon>Flavobacteriales</taxon>
        <taxon>Flavobacteriaceae</taxon>
        <taxon>Kordia</taxon>
    </lineage>
</organism>
<reference evidence="1 2" key="1">
    <citation type="submission" date="2020-07" db="EMBL/GenBank/DDBJ databases">
        <title>Description of Kordia aestuariivivens sp. nov., isolated from a tidal flat.</title>
        <authorList>
            <person name="Park S."/>
            <person name="Yoon J.-H."/>
        </authorList>
    </citation>
    <scope>NUCLEOTIDE SEQUENCE [LARGE SCALE GENOMIC DNA]</scope>
    <source>
        <strain evidence="1 2">YSTF-M3</strain>
    </source>
</reference>
<proteinExistence type="predicted"/>
<protein>
    <submittedName>
        <fullName evidence="1">Uncharacterized protein</fullName>
    </submittedName>
</protein>